<dbReference type="PANTHER" id="PTHR30012:SF7">
    <property type="entry name" value="PROTEIN TRANSPORT PROTEIN HOFC HOMOLOG"/>
    <property type="match status" value="1"/>
</dbReference>
<evidence type="ECO:0000313" key="10">
    <source>
        <dbReference type="EMBL" id="AAZ47952.1"/>
    </source>
</evidence>
<evidence type="ECO:0000256" key="3">
    <source>
        <dbReference type="ARBA" id="ARBA00022475"/>
    </source>
</evidence>
<dbReference type="Gene3D" id="1.20.81.30">
    <property type="entry name" value="Type II secretion system (T2SS), domain F"/>
    <property type="match status" value="2"/>
</dbReference>
<evidence type="ECO:0000256" key="2">
    <source>
        <dbReference type="ARBA" id="ARBA00005745"/>
    </source>
</evidence>
<dbReference type="PRINTS" id="PR00812">
    <property type="entry name" value="BCTERIALGSPF"/>
</dbReference>
<keyword evidence="7 8" id="KW-0472">Membrane</keyword>
<feature type="domain" description="Type II secretion system protein GspF" evidence="9">
    <location>
        <begin position="264"/>
        <end position="385"/>
    </location>
</feature>
<dbReference type="KEGG" id="dar:Daro_3222"/>
<evidence type="ECO:0000256" key="5">
    <source>
        <dbReference type="ARBA" id="ARBA00022692"/>
    </source>
</evidence>
<dbReference type="Pfam" id="PF00482">
    <property type="entry name" value="T2SSF"/>
    <property type="match status" value="2"/>
</dbReference>
<reference evidence="10" key="1">
    <citation type="submission" date="2005-08" db="EMBL/GenBank/DDBJ databases">
        <title>Complete sequence of Dechloromonas aromatica RCB.</title>
        <authorList>
            <person name="Salinero K.K."/>
            <person name="Copeland A."/>
            <person name="Lucas S."/>
            <person name="Lapidus A."/>
            <person name="Barry K."/>
            <person name="Detter J.C."/>
            <person name="Glavina T."/>
            <person name="Hammon N."/>
            <person name="Israni S."/>
            <person name="Pitluck S."/>
            <person name="Di Bartolo G."/>
            <person name="Trong S."/>
            <person name="Schmutz J."/>
            <person name="Larimer F."/>
            <person name="Land M."/>
            <person name="Ivanova N."/>
            <person name="Richardson P."/>
        </authorList>
    </citation>
    <scope>NUCLEOTIDE SEQUENCE</scope>
    <source>
        <strain evidence="10">RCB</strain>
    </source>
</reference>
<dbReference type="STRING" id="159087.Daro_3222"/>
<organism evidence="10">
    <name type="scientific">Dechloromonas aromatica (strain RCB)</name>
    <dbReference type="NCBI Taxonomy" id="159087"/>
    <lineage>
        <taxon>Bacteria</taxon>
        <taxon>Pseudomonadati</taxon>
        <taxon>Pseudomonadota</taxon>
        <taxon>Betaproteobacteria</taxon>
        <taxon>Rhodocyclales</taxon>
        <taxon>Azonexaceae</taxon>
        <taxon>Dechloromonas</taxon>
    </lineage>
</organism>
<keyword evidence="3" id="KW-1003">Cell membrane</keyword>
<sequence length="394" mass="42640">MEFDVVAVFPGQGVSRLRVAADSASDLPQATSLLGAVIVSADPVGQKRGKSRSGKFQLPLFTRQLLSLLEAGLNVVEGLETLAEQDQGSGSSEVLNGLLTALRQGQSLSTALQRFPEVFPELYVATVKASERTGDMPESLRRYLTFDEKLRELKKKLVSAAIYPLLLLAVGLLVTFFLLGFVVPRFALVFADSGRQPEGLSSLLFIWGDFVNQHAAGLAIGSLLGAVGIAALLSLPPVRAMLARLLWRLPAIGERLRIVYLARFYRTVGMLLRAGIPLRSTLLMVADILPVALREGLQRAISDIEHGQAFSDAALHGGLSTPIARRMIAVGEKSGQLGHMLESVASFYDEEINRLVDTFSRLFEPLLMTVIGGVIGGIVLLLYMPIFELAGNFQ</sequence>
<comment type="subcellular location">
    <subcellularLocation>
        <location evidence="1">Cell inner membrane</location>
        <topology evidence="1">Multi-pass membrane protein</topology>
    </subcellularLocation>
</comment>
<feature type="transmembrane region" description="Helical" evidence="8">
    <location>
        <begin position="366"/>
        <end position="386"/>
    </location>
</feature>
<evidence type="ECO:0000256" key="7">
    <source>
        <dbReference type="ARBA" id="ARBA00023136"/>
    </source>
</evidence>
<dbReference type="GO" id="GO:0015628">
    <property type="term" value="P:protein secretion by the type II secretion system"/>
    <property type="evidence" value="ECO:0007669"/>
    <property type="project" value="TreeGrafter"/>
</dbReference>
<evidence type="ECO:0000256" key="1">
    <source>
        <dbReference type="ARBA" id="ARBA00004429"/>
    </source>
</evidence>
<comment type="similarity">
    <text evidence="2">Belongs to the GSP F family.</text>
</comment>
<evidence type="ECO:0000256" key="4">
    <source>
        <dbReference type="ARBA" id="ARBA00022519"/>
    </source>
</evidence>
<gene>
    <name evidence="10" type="ordered locus">Daro_3222</name>
</gene>
<feature type="domain" description="Type II secretion system protein GspF" evidence="9">
    <location>
        <begin position="61"/>
        <end position="184"/>
    </location>
</feature>
<feature type="transmembrane region" description="Helical" evidence="8">
    <location>
        <begin position="215"/>
        <end position="235"/>
    </location>
</feature>
<accession>Q47B29</accession>
<dbReference type="InterPro" id="IPR003004">
    <property type="entry name" value="GspF/PilC"/>
</dbReference>
<dbReference type="HOGENOM" id="CLU_035032_0_1_4"/>
<dbReference type="InterPro" id="IPR042094">
    <property type="entry name" value="T2SS_GspF_sf"/>
</dbReference>
<dbReference type="AlphaFoldDB" id="Q47B29"/>
<protein>
    <submittedName>
        <fullName evidence="10">Type II secretion system protein</fullName>
    </submittedName>
</protein>
<dbReference type="PANTHER" id="PTHR30012">
    <property type="entry name" value="GENERAL SECRETION PATHWAY PROTEIN"/>
    <property type="match status" value="1"/>
</dbReference>
<evidence type="ECO:0000256" key="6">
    <source>
        <dbReference type="ARBA" id="ARBA00022989"/>
    </source>
</evidence>
<dbReference type="eggNOG" id="COG1459">
    <property type="taxonomic scope" value="Bacteria"/>
</dbReference>
<keyword evidence="5 8" id="KW-0812">Transmembrane</keyword>
<evidence type="ECO:0000256" key="8">
    <source>
        <dbReference type="SAM" id="Phobius"/>
    </source>
</evidence>
<feature type="transmembrane region" description="Helical" evidence="8">
    <location>
        <begin position="160"/>
        <end position="183"/>
    </location>
</feature>
<name>Q47B29_DECAR</name>
<proteinExistence type="inferred from homology"/>
<keyword evidence="4" id="KW-0997">Cell inner membrane</keyword>
<dbReference type="EMBL" id="CP000089">
    <property type="protein sequence ID" value="AAZ47952.1"/>
    <property type="molecule type" value="Genomic_DNA"/>
</dbReference>
<dbReference type="GO" id="GO:0005886">
    <property type="term" value="C:plasma membrane"/>
    <property type="evidence" value="ECO:0007669"/>
    <property type="project" value="UniProtKB-SubCell"/>
</dbReference>
<keyword evidence="6 8" id="KW-1133">Transmembrane helix</keyword>
<evidence type="ECO:0000259" key="9">
    <source>
        <dbReference type="Pfam" id="PF00482"/>
    </source>
</evidence>
<dbReference type="InterPro" id="IPR018076">
    <property type="entry name" value="T2SS_GspF_dom"/>
</dbReference>